<name>A0ABR4KNK2_9EURO</name>
<dbReference type="EMBL" id="JBFXLU010000017">
    <property type="protein sequence ID" value="KAL2853854.1"/>
    <property type="molecule type" value="Genomic_DNA"/>
</dbReference>
<evidence type="ECO:0000313" key="2">
    <source>
        <dbReference type="Proteomes" id="UP001610446"/>
    </source>
</evidence>
<dbReference type="Proteomes" id="UP001610446">
    <property type="component" value="Unassembled WGS sequence"/>
</dbReference>
<gene>
    <name evidence="1" type="ORF">BJY01DRAFT_205926</name>
</gene>
<keyword evidence="2" id="KW-1185">Reference proteome</keyword>
<comment type="caution">
    <text evidence="1">The sequence shown here is derived from an EMBL/GenBank/DDBJ whole genome shotgun (WGS) entry which is preliminary data.</text>
</comment>
<sequence>MLMVSEVPSWVTRHGFHSSERLQLQCTVTRAPRAMSAFRRPIMPCSCIFAALGSNVADASLVSGLGGSQGS</sequence>
<protein>
    <submittedName>
        <fullName evidence="1">Uncharacterized protein</fullName>
    </submittedName>
</protein>
<accession>A0ABR4KNK2</accession>
<evidence type="ECO:0000313" key="1">
    <source>
        <dbReference type="EMBL" id="KAL2853854.1"/>
    </source>
</evidence>
<reference evidence="1 2" key="1">
    <citation type="submission" date="2024-07" db="EMBL/GenBank/DDBJ databases">
        <title>Section-level genome sequencing and comparative genomics of Aspergillus sections Usti and Cavernicolus.</title>
        <authorList>
            <consortium name="Lawrence Berkeley National Laboratory"/>
            <person name="Nybo J.L."/>
            <person name="Vesth T.C."/>
            <person name="Theobald S."/>
            <person name="Frisvad J.C."/>
            <person name="Larsen T.O."/>
            <person name="Kjaerboelling I."/>
            <person name="Rothschild-Mancinelli K."/>
            <person name="Lyhne E.K."/>
            <person name="Kogle M.E."/>
            <person name="Barry K."/>
            <person name="Clum A."/>
            <person name="Na H."/>
            <person name="Ledsgaard L."/>
            <person name="Lin J."/>
            <person name="Lipzen A."/>
            <person name="Kuo A."/>
            <person name="Riley R."/>
            <person name="Mondo S."/>
            <person name="Labutti K."/>
            <person name="Haridas S."/>
            <person name="Pangalinan J."/>
            <person name="Salamov A.A."/>
            <person name="Simmons B.A."/>
            <person name="Magnuson J.K."/>
            <person name="Chen J."/>
            <person name="Drula E."/>
            <person name="Henrissat B."/>
            <person name="Wiebenga A."/>
            <person name="Lubbers R.J."/>
            <person name="Gomes A.C."/>
            <person name="Makela M.R."/>
            <person name="Stajich J."/>
            <person name="Grigoriev I.V."/>
            <person name="Mortensen U.H."/>
            <person name="De Vries R.P."/>
            <person name="Baker S.E."/>
            <person name="Andersen M.R."/>
        </authorList>
    </citation>
    <scope>NUCLEOTIDE SEQUENCE [LARGE SCALE GENOMIC DNA]</scope>
    <source>
        <strain evidence="1 2">CBS 123904</strain>
    </source>
</reference>
<organism evidence="1 2">
    <name type="scientific">Aspergillus pseudoustus</name>
    <dbReference type="NCBI Taxonomy" id="1810923"/>
    <lineage>
        <taxon>Eukaryota</taxon>
        <taxon>Fungi</taxon>
        <taxon>Dikarya</taxon>
        <taxon>Ascomycota</taxon>
        <taxon>Pezizomycotina</taxon>
        <taxon>Eurotiomycetes</taxon>
        <taxon>Eurotiomycetidae</taxon>
        <taxon>Eurotiales</taxon>
        <taxon>Aspergillaceae</taxon>
        <taxon>Aspergillus</taxon>
        <taxon>Aspergillus subgen. Nidulantes</taxon>
    </lineage>
</organism>
<proteinExistence type="predicted"/>